<dbReference type="Gene3D" id="1.10.10.10">
    <property type="entry name" value="Winged helix-like DNA-binding domain superfamily/Winged helix DNA-binding domain"/>
    <property type="match status" value="1"/>
</dbReference>
<dbReference type="RefSeq" id="WP_204403212.1">
    <property type="nucleotide sequence ID" value="NZ_JAFBEE010000016.1"/>
</dbReference>
<dbReference type="SUPFAM" id="SSF46785">
    <property type="entry name" value="Winged helix' DNA-binding domain"/>
    <property type="match status" value="1"/>
</dbReference>
<dbReference type="InterPro" id="IPR002173">
    <property type="entry name" value="Carboh/pur_kinase_PfkB_CS"/>
</dbReference>
<dbReference type="Pfam" id="PF13412">
    <property type="entry name" value="HTH_24"/>
    <property type="match status" value="1"/>
</dbReference>
<dbReference type="InterPro" id="IPR029056">
    <property type="entry name" value="Ribokinase-like"/>
</dbReference>
<organism evidence="4 5">
    <name type="scientific">Alkaliphilus hydrothermalis</name>
    <dbReference type="NCBI Taxonomy" id="1482730"/>
    <lineage>
        <taxon>Bacteria</taxon>
        <taxon>Bacillati</taxon>
        <taxon>Bacillota</taxon>
        <taxon>Clostridia</taxon>
        <taxon>Peptostreptococcales</taxon>
        <taxon>Natronincolaceae</taxon>
        <taxon>Alkaliphilus</taxon>
    </lineage>
</organism>
<gene>
    <name evidence="4" type="ORF">JOC73_002281</name>
</gene>
<dbReference type="SMART" id="SM00419">
    <property type="entry name" value="HTH_CRP"/>
    <property type="match status" value="1"/>
</dbReference>
<reference evidence="4 5" key="1">
    <citation type="submission" date="2021-01" db="EMBL/GenBank/DDBJ databases">
        <title>Genomic Encyclopedia of Type Strains, Phase IV (KMG-IV): sequencing the most valuable type-strain genomes for metagenomic binning, comparative biology and taxonomic classification.</title>
        <authorList>
            <person name="Goeker M."/>
        </authorList>
    </citation>
    <scope>NUCLEOTIDE SEQUENCE [LARGE SCALE GENOMIC DNA]</scope>
    <source>
        <strain evidence="4 5">DSM 25890</strain>
    </source>
</reference>
<dbReference type="Gene3D" id="3.40.1190.20">
    <property type="match status" value="1"/>
</dbReference>
<dbReference type="InterPro" id="IPR036390">
    <property type="entry name" value="WH_DNA-bd_sf"/>
</dbReference>
<dbReference type="EC" id="2.7.1.83" evidence="4"/>
<dbReference type="CDD" id="cd01941">
    <property type="entry name" value="YeiC_kinase_like"/>
    <property type="match status" value="1"/>
</dbReference>
<dbReference type="PANTHER" id="PTHR10584:SF166">
    <property type="entry name" value="RIBOKINASE"/>
    <property type="match status" value="1"/>
</dbReference>
<evidence type="ECO:0000313" key="4">
    <source>
        <dbReference type="EMBL" id="MBM7615707.1"/>
    </source>
</evidence>
<dbReference type="InterPro" id="IPR000485">
    <property type="entry name" value="AsnC-type_HTH_dom"/>
</dbReference>
<dbReference type="GO" id="GO:0050225">
    <property type="term" value="F:pseudouridine kinase activity"/>
    <property type="evidence" value="ECO:0007669"/>
    <property type="project" value="UniProtKB-EC"/>
</dbReference>
<dbReference type="InterPro" id="IPR036388">
    <property type="entry name" value="WH-like_DNA-bd_sf"/>
</dbReference>
<evidence type="ECO:0000313" key="5">
    <source>
        <dbReference type="Proteomes" id="UP001314796"/>
    </source>
</evidence>
<dbReference type="InterPro" id="IPR012318">
    <property type="entry name" value="HTH_CRP"/>
</dbReference>
<evidence type="ECO:0000256" key="2">
    <source>
        <dbReference type="ARBA" id="ARBA00022777"/>
    </source>
</evidence>
<dbReference type="Proteomes" id="UP001314796">
    <property type="component" value="Unassembled WGS sequence"/>
</dbReference>
<feature type="domain" description="HTH asnC-type" evidence="3">
    <location>
        <begin position="1"/>
        <end position="74"/>
    </location>
</feature>
<dbReference type="InterPro" id="IPR011611">
    <property type="entry name" value="PfkB_dom"/>
</dbReference>
<dbReference type="Pfam" id="PF00294">
    <property type="entry name" value="PfkB"/>
    <property type="match status" value="1"/>
</dbReference>
<name>A0ABS2NSF9_9FIRM</name>
<dbReference type="SUPFAM" id="SSF53613">
    <property type="entry name" value="Ribokinase-like"/>
    <property type="match status" value="1"/>
</dbReference>
<protein>
    <submittedName>
        <fullName evidence="4">Pseudouridine kinase</fullName>
        <ecNumber evidence="4">2.7.1.83</ecNumber>
    </submittedName>
</protein>
<sequence>MTSREKEILEIIKKNPMIPQQEIADLLNINRSSVAVHIANLMKKGYIQGKGYIVREEKMVSVLGGSNIDLQGFPNDKLILMDSNPGKIETSLGGVGRNIAENLARLSVPVRLLSAVGEDFYGGKLIEEGTSIGIDMKNILCSKEYPTSMYLSIMDEDHDMKVAISQMEIYEKIDIGFIEENQLLIKNSSALVIDNNIPKTTIDYACGMFKEIPIFCDPVSTAKAMRVKDSLDKIHTLKPNTYEAAKLLDMEINTLDDVRKAGELLLKKGVKQLFISMGKEGVFACDGNKELVVKGQPKEIKGATGAGDAFMAGLVDCYLKDKTLNETTVYATAASYVALSSYSTINPLMTEEEIQRIINTVTIDVKEY</sequence>
<dbReference type="PROSITE" id="PS50956">
    <property type="entry name" value="HTH_ASNC_2"/>
    <property type="match status" value="1"/>
</dbReference>
<proteinExistence type="predicted"/>
<keyword evidence="5" id="KW-1185">Reference proteome</keyword>
<comment type="caution">
    <text evidence="4">The sequence shown here is derived from an EMBL/GenBank/DDBJ whole genome shotgun (WGS) entry which is preliminary data.</text>
</comment>
<dbReference type="EMBL" id="JAFBEE010000016">
    <property type="protein sequence ID" value="MBM7615707.1"/>
    <property type="molecule type" value="Genomic_DNA"/>
</dbReference>
<dbReference type="PANTHER" id="PTHR10584">
    <property type="entry name" value="SUGAR KINASE"/>
    <property type="match status" value="1"/>
</dbReference>
<dbReference type="PROSITE" id="PS00583">
    <property type="entry name" value="PFKB_KINASES_1"/>
    <property type="match status" value="1"/>
</dbReference>
<accession>A0ABS2NSF9</accession>
<evidence type="ECO:0000256" key="1">
    <source>
        <dbReference type="ARBA" id="ARBA00022679"/>
    </source>
</evidence>
<keyword evidence="2 4" id="KW-0418">Kinase</keyword>
<keyword evidence="1 4" id="KW-0808">Transferase</keyword>
<evidence type="ECO:0000259" key="3">
    <source>
        <dbReference type="PROSITE" id="PS50956"/>
    </source>
</evidence>